<reference evidence="2" key="1">
    <citation type="submission" date="2020-07" db="EMBL/GenBank/DDBJ databases">
        <title>Vallitalea pronyensis genome.</title>
        <authorList>
            <person name="Postec A."/>
        </authorList>
    </citation>
    <scope>NUCLEOTIDE SEQUENCE</scope>
    <source>
        <strain evidence="2">FatNI3</strain>
    </source>
</reference>
<evidence type="ECO:0000313" key="3">
    <source>
        <dbReference type="Proteomes" id="UP000683246"/>
    </source>
</evidence>
<proteinExistence type="predicted"/>
<evidence type="ECO:0000313" key="2">
    <source>
        <dbReference type="EMBL" id="QUI23634.1"/>
    </source>
</evidence>
<evidence type="ECO:0000256" key="1">
    <source>
        <dbReference type="SAM" id="SignalP"/>
    </source>
</evidence>
<sequence>MKINFKRVICLILTLTIALSLPINASTTQKDIDVNALCQELFNNLTPEAKEEFVIIMQDEYNKGNSSLLDYHIQYVDQSYTITSNKSLTSQLHYSRGDSLAYDLKQLNLPQAVEYALVAFGAALKVPVGNIVDVAIGLGLIMPITFLCVEVLISIWTKLQLEISCAEVGVNIKHIIVKQHKEFY</sequence>
<keyword evidence="3" id="KW-1185">Reference proteome</keyword>
<dbReference type="Proteomes" id="UP000683246">
    <property type="component" value="Chromosome"/>
</dbReference>
<protein>
    <submittedName>
        <fullName evidence="2">Uncharacterized protein</fullName>
    </submittedName>
</protein>
<gene>
    <name evidence="2" type="ORF">HZI73_15645</name>
</gene>
<accession>A0A8J8MLC3</accession>
<dbReference type="KEGG" id="vpy:HZI73_15645"/>
<name>A0A8J8MLC3_9FIRM</name>
<feature type="signal peptide" evidence="1">
    <location>
        <begin position="1"/>
        <end position="25"/>
    </location>
</feature>
<keyword evidence="1" id="KW-0732">Signal</keyword>
<dbReference type="EMBL" id="CP058649">
    <property type="protein sequence ID" value="QUI23634.1"/>
    <property type="molecule type" value="Genomic_DNA"/>
</dbReference>
<dbReference type="RefSeq" id="WP_212694320.1">
    <property type="nucleotide sequence ID" value="NZ_CP058649.1"/>
</dbReference>
<dbReference type="AlphaFoldDB" id="A0A8J8MLC3"/>
<organism evidence="2 3">
    <name type="scientific">Vallitalea pronyensis</name>
    <dbReference type="NCBI Taxonomy" id="1348613"/>
    <lineage>
        <taxon>Bacteria</taxon>
        <taxon>Bacillati</taxon>
        <taxon>Bacillota</taxon>
        <taxon>Clostridia</taxon>
        <taxon>Lachnospirales</taxon>
        <taxon>Vallitaleaceae</taxon>
        <taxon>Vallitalea</taxon>
    </lineage>
</organism>
<feature type="chain" id="PRO_5035299742" evidence="1">
    <location>
        <begin position="26"/>
        <end position="184"/>
    </location>
</feature>